<gene>
    <name evidence="2" type="ORF">WR25_02501</name>
</gene>
<protein>
    <submittedName>
        <fullName evidence="2">Uncharacterized protein</fullName>
    </submittedName>
</protein>
<dbReference type="AlphaFoldDB" id="A0A2A2K2K6"/>
<feature type="region of interest" description="Disordered" evidence="1">
    <location>
        <begin position="81"/>
        <end position="117"/>
    </location>
</feature>
<proteinExistence type="predicted"/>
<reference evidence="2 3" key="1">
    <citation type="journal article" date="2017" name="Curr. Biol.">
        <title>Genome architecture and evolution of a unichromosomal asexual nematode.</title>
        <authorList>
            <person name="Fradin H."/>
            <person name="Zegar C."/>
            <person name="Gutwein M."/>
            <person name="Lucas J."/>
            <person name="Kovtun M."/>
            <person name="Corcoran D."/>
            <person name="Baugh L.R."/>
            <person name="Kiontke K."/>
            <person name="Gunsalus K."/>
            <person name="Fitch D.H."/>
            <person name="Piano F."/>
        </authorList>
    </citation>
    <scope>NUCLEOTIDE SEQUENCE [LARGE SCALE GENOMIC DNA]</scope>
    <source>
        <strain evidence="2">PF1309</strain>
    </source>
</reference>
<evidence type="ECO:0000256" key="1">
    <source>
        <dbReference type="SAM" id="MobiDB-lite"/>
    </source>
</evidence>
<evidence type="ECO:0000313" key="3">
    <source>
        <dbReference type="Proteomes" id="UP000218231"/>
    </source>
</evidence>
<name>A0A2A2K2K6_9BILA</name>
<organism evidence="2 3">
    <name type="scientific">Diploscapter pachys</name>
    <dbReference type="NCBI Taxonomy" id="2018661"/>
    <lineage>
        <taxon>Eukaryota</taxon>
        <taxon>Metazoa</taxon>
        <taxon>Ecdysozoa</taxon>
        <taxon>Nematoda</taxon>
        <taxon>Chromadorea</taxon>
        <taxon>Rhabditida</taxon>
        <taxon>Rhabditina</taxon>
        <taxon>Rhabditomorpha</taxon>
        <taxon>Rhabditoidea</taxon>
        <taxon>Rhabditidae</taxon>
        <taxon>Diploscapter</taxon>
    </lineage>
</organism>
<evidence type="ECO:0000313" key="2">
    <source>
        <dbReference type="EMBL" id="PAV68049.1"/>
    </source>
</evidence>
<comment type="caution">
    <text evidence="2">The sequence shown here is derived from an EMBL/GenBank/DDBJ whole genome shotgun (WGS) entry which is preliminary data.</text>
</comment>
<dbReference type="Proteomes" id="UP000218231">
    <property type="component" value="Unassembled WGS sequence"/>
</dbReference>
<sequence length="117" mass="13504">MGDLRKIRHCILHNKSTIPETGYQFEVLAWKLAPGALTITAEMFREFIDAVRTKMAIQSVSLSPEMLKIYQTMTKKEKDGFDSWYKKPGNKKNDVPWPGMDEVLKRLNGNKNNEEKS</sequence>
<keyword evidence="3" id="KW-1185">Reference proteome</keyword>
<dbReference type="EMBL" id="LIAE01009831">
    <property type="protein sequence ID" value="PAV68049.1"/>
    <property type="molecule type" value="Genomic_DNA"/>
</dbReference>
<accession>A0A2A2K2K6</accession>